<dbReference type="Gene3D" id="3.40.50.720">
    <property type="entry name" value="NAD(P)-binding Rossmann-like Domain"/>
    <property type="match status" value="2"/>
</dbReference>
<dbReference type="RefSeq" id="WP_072976494.1">
    <property type="nucleotide sequence ID" value="NZ_FQTY01000012.1"/>
</dbReference>
<proteinExistence type="inferred from homology"/>
<dbReference type="AlphaFoldDB" id="A0A1M4XQR1"/>
<evidence type="ECO:0000256" key="2">
    <source>
        <dbReference type="ARBA" id="ARBA00023002"/>
    </source>
</evidence>
<dbReference type="PANTHER" id="PTHR24322">
    <property type="entry name" value="PKSB"/>
    <property type="match status" value="1"/>
</dbReference>
<dbReference type="GO" id="GO:0016616">
    <property type="term" value="F:oxidoreductase activity, acting on the CH-OH group of donors, NAD or NADP as acceptor"/>
    <property type="evidence" value="ECO:0007669"/>
    <property type="project" value="TreeGrafter"/>
</dbReference>
<dbReference type="Proteomes" id="UP000184114">
    <property type="component" value="Unassembled WGS sequence"/>
</dbReference>
<dbReference type="PRINTS" id="PR00081">
    <property type="entry name" value="GDHRDH"/>
</dbReference>
<evidence type="ECO:0000256" key="1">
    <source>
        <dbReference type="ARBA" id="ARBA00006484"/>
    </source>
</evidence>
<name>A0A1M4XQR1_9FIRM</name>
<dbReference type="GeneID" id="90994136"/>
<keyword evidence="4" id="KW-1185">Reference proteome</keyword>
<organism evidence="3 4">
    <name type="scientific">Tissierella praeacuta DSM 18095</name>
    <dbReference type="NCBI Taxonomy" id="1123404"/>
    <lineage>
        <taxon>Bacteria</taxon>
        <taxon>Bacillati</taxon>
        <taxon>Bacillota</taxon>
        <taxon>Tissierellia</taxon>
        <taxon>Tissierellales</taxon>
        <taxon>Tissierellaceae</taxon>
        <taxon>Tissierella</taxon>
    </lineage>
</organism>
<dbReference type="InterPro" id="IPR036291">
    <property type="entry name" value="NAD(P)-bd_dom_sf"/>
</dbReference>
<reference evidence="4" key="1">
    <citation type="submission" date="2016-11" db="EMBL/GenBank/DDBJ databases">
        <authorList>
            <person name="Varghese N."/>
            <person name="Submissions S."/>
        </authorList>
    </citation>
    <scope>NUCLEOTIDE SEQUENCE [LARGE SCALE GENOMIC DNA]</scope>
    <source>
        <strain evidence="4">DSM 18095</strain>
    </source>
</reference>
<evidence type="ECO:0000313" key="4">
    <source>
        <dbReference type="Proteomes" id="UP000184114"/>
    </source>
</evidence>
<dbReference type="PANTHER" id="PTHR24322:SF736">
    <property type="entry name" value="RETINOL DEHYDROGENASE 10"/>
    <property type="match status" value="1"/>
</dbReference>
<dbReference type="STRING" id="1123404.SAMN02745784_02351"/>
<protein>
    <submittedName>
        <fullName evidence="3">NAD(P)-dependent dehydrogenase, short-chain alcohol dehydrogenase family</fullName>
    </submittedName>
</protein>
<accession>A0A1M4XQR1</accession>
<sequence length="236" mass="26357">MKDFKGKVAVITGAAHGIGHALAKEAAMKGMNLVLADIDYEYLKKVEEEVAEIGAEVLSIKVDVTEFEQVKALGDKTIETFGKVDLFFNNAGVVVPGLLTTPNMPTYHMTKHANVALSESVNYQLQKIGSKIKMSVFCPGYIQTDLDNCDLRRPERFKIDNNEPYYSSVEYKAGLERAHFVIRTGIPIDSVGMSVFKAIEEEQFYILTHPKYNQIIGDRVKTILDGKNPDVFSFLK</sequence>
<keyword evidence="2" id="KW-0560">Oxidoreductase</keyword>
<dbReference type="SUPFAM" id="SSF51735">
    <property type="entry name" value="NAD(P)-binding Rossmann-fold domains"/>
    <property type="match status" value="1"/>
</dbReference>
<dbReference type="Pfam" id="PF00106">
    <property type="entry name" value="adh_short"/>
    <property type="match status" value="1"/>
</dbReference>
<gene>
    <name evidence="3" type="ORF">SAMN02745784_02351</name>
</gene>
<evidence type="ECO:0000313" key="3">
    <source>
        <dbReference type="EMBL" id="SHE95760.1"/>
    </source>
</evidence>
<comment type="similarity">
    <text evidence="1">Belongs to the short-chain dehydrogenases/reductases (SDR) family.</text>
</comment>
<dbReference type="InterPro" id="IPR002347">
    <property type="entry name" value="SDR_fam"/>
</dbReference>
<dbReference type="EMBL" id="FQTY01000012">
    <property type="protein sequence ID" value="SHE95760.1"/>
    <property type="molecule type" value="Genomic_DNA"/>
</dbReference>